<evidence type="ECO:0000313" key="4">
    <source>
        <dbReference type="Proteomes" id="UP001218218"/>
    </source>
</evidence>
<evidence type="ECO:0000256" key="1">
    <source>
        <dbReference type="SAM" id="MobiDB-lite"/>
    </source>
</evidence>
<dbReference type="Proteomes" id="UP001218218">
    <property type="component" value="Unassembled WGS sequence"/>
</dbReference>
<accession>A0AAD7AA73</accession>
<feature type="region of interest" description="Disordered" evidence="1">
    <location>
        <begin position="1"/>
        <end position="71"/>
    </location>
</feature>
<comment type="caution">
    <text evidence="3">The sequence shown here is derived from an EMBL/GenBank/DDBJ whole genome shotgun (WGS) entry which is preliminary data.</text>
</comment>
<dbReference type="EMBL" id="JARIHO010000011">
    <property type="protein sequence ID" value="KAJ7353341.1"/>
    <property type="molecule type" value="Genomic_DNA"/>
</dbReference>
<name>A0AAD7AA73_9AGAR</name>
<protein>
    <recommendedName>
        <fullName evidence="2">4Fe-4S ferredoxin-type domain-containing protein</fullName>
    </recommendedName>
</protein>
<evidence type="ECO:0000313" key="3">
    <source>
        <dbReference type="EMBL" id="KAJ7353341.1"/>
    </source>
</evidence>
<sequence length="381" mass="41394">MIVPSESSSKSTETPLDAPPAYDGAGASSSTRPPIVEKPSARPSTSPTSPSTATINRAAQSRVVPKSTWTSLGDGMGNLLSDMGLGPPQRRVGKEVRKTVSGLIHDLVRDQTLDSNDSCVGILESCSEACAAQAINMPSLLQQPYIEGHTPLYWAIVKRLIDESEPPPASFELPPLICALLAYSAPLEKSTIKDIRLACLHNCDQWLYQALRLCPEFQALSHKAQLLLGVQVPPDTVVVGAPARHDAPFTVEFGFAQFQKRMRVSQEVHLEFISHARMWQISFFVASHTSNLNDGQWAARLSLCDDHSPVTSLSATYTLEEHIPDAPDGTVDLELKGKLGPPGQYYPLHVALPDAVQYPRSPFLTAEGTLRGKLTVQITNK</sequence>
<organism evidence="3 4">
    <name type="scientific">Mycena albidolilacea</name>
    <dbReference type="NCBI Taxonomy" id="1033008"/>
    <lineage>
        <taxon>Eukaryota</taxon>
        <taxon>Fungi</taxon>
        <taxon>Dikarya</taxon>
        <taxon>Basidiomycota</taxon>
        <taxon>Agaricomycotina</taxon>
        <taxon>Agaricomycetes</taxon>
        <taxon>Agaricomycetidae</taxon>
        <taxon>Agaricales</taxon>
        <taxon>Marasmiineae</taxon>
        <taxon>Mycenaceae</taxon>
        <taxon>Mycena</taxon>
    </lineage>
</organism>
<gene>
    <name evidence="3" type="ORF">DFH08DRAFT_63033</name>
</gene>
<dbReference type="PROSITE" id="PS51379">
    <property type="entry name" value="4FE4S_FER_2"/>
    <property type="match status" value="1"/>
</dbReference>
<feature type="compositionally biased region" description="Low complexity" evidence="1">
    <location>
        <begin position="41"/>
        <end position="54"/>
    </location>
</feature>
<reference evidence="3" key="1">
    <citation type="submission" date="2023-03" db="EMBL/GenBank/DDBJ databases">
        <title>Massive genome expansion in bonnet fungi (Mycena s.s.) driven by repeated elements and novel gene families across ecological guilds.</title>
        <authorList>
            <consortium name="Lawrence Berkeley National Laboratory"/>
            <person name="Harder C.B."/>
            <person name="Miyauchi S."/>
            <person name="Viragh M."/>
            <person name="Kuo A."/>
            <person name="Thoen E."/>
            <person name="Andreopoulos B."/>
            <person name="Lu D."/>
            <person name="Skrede I."/>
            <person name="Drula E."/>
            <person name="Henrissat B."/>
            <person name="Morin E."/>
            <person name="Kohler A."/>
            <person name="Barry K."/>
            <person name="LaButti K."/>
            <person name="Morin E."/>
            <person name="Salamov A."/>
            <person name="Lipzen A."/>
            <person name="Mereny Z."/>
            <person name="Hegedus B."/>
            <person name="Baldrian P."/>
            <person name="Stursova M."/>
            <person name="Weitz H."/>
            <person name="Taylor A."/>
            <person name="Grigoriev I.V."/>
            <person name="Nagy L.G."/>
            <person name="Martin F."/>
            <person name="Kauserud H."/>
        </authorList>
    </citation>
    <scope>NUCLEOTIDE SEQUENCE</scope>
    <source>
        <strain evidence="3">CBHHK002</strain>
    </source>
</reference>
<dbReference type="InterPro" id="IPR017896">
    <property type="entry name" value="4Fe4S_Fe-S-bd"/>
</dbReference>
<keyword evidence="4" id="KW-1185">Reference proteome</keyword>
<dbReference type="AlphaFoldDB" id="A0AAD7AA73"/>
<feature type="domain" description="4Fe-4S ferredoxin-type" evidence="2">
    <location>
        <begin position="109"/>
        <end position="140"/>
    </location>
</feature>
<feature type="compositionally biased region" description="Low complexity" evidence="1">
    <location>
        <begin position="1"/>
        <end position="15"/>
    </location>
</feature>
<evidence type="ECO:0000259" key="2">
    <source>
        <dbReference type="PROSITE" id="PS51379"/>
    </source>
</evidence>
<proteinExistence type="predicted"/>